<evidence type="ECO:0000259" key="6">
    <source>
        <dbReference type="PROSITE" id="PS50405"/>
    </source>
</evidence>
<dbReference type="AlphaFoldDB" id="A0A978UIA0"/>
<dbReference type="InterPro" id="IPR040079">
    <property type="entry name" value="Glutathione_S-Trfase"/>
</dbReference>
<dbReference type="InterPro" id="IPR036282">
    <property type="entry name" value="Glutathione-S-Trfase_C_sf"/>
</dbReference>
<dbReference type="PANTHER" id="PTHR11260">
    <property type="entry name" value="GLUTATHIONE S-TRANSFERASE, GST, SUPERFAMILY, GST DOMAIN CONTAINING"/>
    <property type="match status" value="1"/>
</dbReference>
<dbReference type="PROSITE" id="PS50405">
    <property type="entry name" value="GST_CTER"/>
    <property type="match status" value="1"/>
</dbReference>
<dbReference type="SFLD" id="SFLDS00019">
    <property type="entry name" value="Glutathione_Transferase_(cytos"/>
    <property type="match status" value="1"/>
</dbReference>
<dbReference type="InterPro" id="IPR004046">
    <property type="entry name" value="GST_C"/>
</dbReference>
<dbReference type="FunFam" id="3.40.30.10:FF:000197">
    <property type="entry name" value="Glutathione S-transferase U10"/>
    <property type="match status" value="1"/>
</dbReference>
<dbReference type="CDD" id="cd03058">
    <property type="entry name" value="GST_N_Tau"/>
    <property type="match status" value="1"/>
</dbReference>
<dbReference type="Gene3D" id="1.20.1050.10">
    <property type="match status" value="1"/>
</dbReference>
<dbReference type="InterPro" id="IPR004045">
    <property type="entry name" value="Glutathione_S-Trfase_N"/>
</dbReference>
<dbReference type="InterPro" id="IPR010987">
    <property type="entry name" value="Glutathione-S-Trfase_C-like"/>
</dbReference>
<dbReference type="SUPFAM" id="SSF47616">
    <property type="entry name" value="GST C-terminal domain-like"/>
    <property type="match status" value="1"/>
</dbReference>
<feature type="domain" description="GST N-terminal" evidence="5">
    <location>
        <begin position="3"/>
        <end position="82"/>
    </location>
</feature>
<evidence type="ECO:0000259" key="5">
    <source>
        <dbReference type="PROSITE" id="PS50404"/>
    </source>
</evidence>
<evidence type="ECO:0000313" key="7">
    <source>
        <dbReference type="EMBL" id="KAH7514531.1"/>
    </source>
</evidence>
<dbReference type="SFLD" id="SFLDG00358">
    <property type="entry name" value="Main_(cytGST)"/>
    <property type="match status" value="1"/>
</dbReference>
<evidence type="ECO:0000256" key="4">
    <source>
        <dbReference type="RuleBase" id="RU003494"/>
    </source>
</evidence>
<dbReference type="Pfam" id="PF00043">
    <property type="entry name" value="GST_C"/>
    <property type="match status" value="1"/>
</dbReference>
<dbReference type="Gene3D" id="3.40.30.10">
    <property type="entry name" value="Glutaredoxin"/>
    <property type="match status" value="1"/>
</dbReference>
<evidence type="ECO:0000256" key="3">
    <source>
        <dbReference type="ARBA" id="ARBA00047960"/>
    </source>
</evidence>
<accession>A0A978UIA0</accession>
<dbReference type="EC" id="2.5.1.18" evidence="1"/>
<gene>
    <name evidence="7" type="ORF">FEM48_Zijuj11G0099300</name>
</gene>
<dbReference type="Proteomes" id="UP000813462">
    <property type="component" value="Unassembled WGS sequence"/>
</dbReference>
<dbReference type="GO" id="GO:0005737">
    <property type="term" value="C:cytoplasm"/>
    <property type="evidence" value="ECO:0007669"/>
    <property type="project" value="TreeGrafter"/>
</dbReference>
<comment type="caution">
    <text evidence="7">The sequence shown here is derived from an EMBL/GenBank/DDBJ whole genome shotgun (WGS) entry which is preliminary data.</text>
</comment>
<dbReference type="Pfam" id="PF02798">
    <property type="entry name" value="GST_N"/>
    <property type="match status" value="1"/>
</dbReference>
<comment type="catalytic activity">
    <reaction evidence="3">
        <text>RX + glutathione = an S-substituted glutathione + a halide anion + H(+)</text>
        <dbReference type="Rhea" id="RHEA:16437"/>
        <dbReference type="ChEBI" id="CHEBI:15378"/>
        <dbReference type="ChEBI" id="CHEBI:16042"/>
        <dbReference type="ChEBI" id="CHEBI:17792"/>
        <dbReference type="ChEBI" id="CHEBI:57925"/>
        <dbReference type="ChEBI" id="CHEBI:90779"/>
        <dbReference type="EC" id="2.5.1.18"/>
    </reaction>
</comment>
<sequence>MAEEVKVFGFWASPFSRRVEIALKLKGVDYEYFEEDLSNKSSLLLKYNPVHKKVPVFVHNGKAIAESQVILEYIDETWKNSPILPKDPYGRAQARFWASFIDEKSMGVTLQPTILENVDVKGIVAHQCLPALWKASWPCEDHEKVKDEAREHLKTLENELKDKKFFGGETVGFVDIVANFIAYWLPLIQKATAAELLTEEKYPKLYQWGHEFENHGVVKEKLPPSDQLIAFFKDYFERVSTSK</sequence>
<evidence type="ECO:0000256" key="1">
    <source>
        <dbReference type="ARBA" id="ARBA00012452"/>
    </source>
</evidence>
<dbReference type="InterPro" id="IPR045074">
    <property type="entry name" value="GST_C_Tau"/>
</dbReference>
<evidence type="ECO:0000313" key="8">
    <source>
        <dbReference type="Proteomes" id="UP000813462"/>
    </source>
</evidence>
<protein>
    <recommendedName>
        <fullName evidence="1">glutathione transferase</fullName>
        <ecNumber evidence="1">2.5.1.18</ecNumber>
    </recommendedName>
</protein>
<keyword evidence="2" id="KW-0808">Transferase</keyword>
<dbReference type="InterPro" id="IPR045073">
    <property type="entry name" value="Omega/Tau-like"/>
</dbReference>
<dbReference type="EMBL" id="JAEACU010000011">
    <property type="protein sequence ID" value="KAH7514531.1"/>
    <property type="molecule type" value="Genomic_DNA"/>
</dbReference>
<dbReference type="FunFam" id="1.20.1050.10:FF:000012">
    <property type="entry name" value="Tau class glutathione S-transferase"/>
    <property type="match status" value="1"/>
</dbReference>
<dbReference type="SUPFAM" id="SSF52833">
    <property type="entry name" value="Thioredoxin-like"/>
    <property type="match status" value="1"/>
</dbReference>
<feature type="domain" description="GST C-terminal" evidence="6">
    <location>
        <begin position="87"/>
        <end position="232"/>
    </location>
</feature>
<dbReference type="GO" id="GO:0004364">
    <property type="term" value="F:glutathione transferase activity"/>
    <property type="evidence" value="ECO:0007669"/>
    <property type="project" value="UniProtKB-EC"/>
</dbReference>
<dbReference type="CDD" id="cd03185">
    <property type="entry name" value="GST_C_Tau"/>
    <property type="match status" value="1"/>
</dbReference>
<dbReference type="PANTHER" id="PTHR11260:SF676">
    <property type="entry name" value="GLUTATHIONE S-TRANSFERASE U8"/>
    <property type="match status" value="1"/>
</dbReference>
<organism evidence="7 8">
    <name type="scientific">Ziziphus jujuba var. spinosa</name>
    <dbReference type="NCBI Taxonomy" id="714518"/>
    <lineage>
        <taxon>Eukaryota</taxon>
        <taxon>Viridiplantae</taxon>
        <taxon>Streptophyta</taxon>
        <taxon>Embryophyta</taxon>
        <taxon>Tracheophyta</taxon>
        <taxon>Spermatophyta</taxon>
        <taxon>Magnoliopsida</taxon>
        <taxon>eudicotyledons</taxon>
        <taxon>Gunneridae</taxon>
        <taxon>Pentapetalae</taxon>
        <taxon>rosids</taxon>
        <taxon>fabids</taxon>
        <taxon>Rosales</taxon>
        <taxon>Rhamnaceae</taxon>
        <taxon>Paliureae</taxon>
        <taxon>Ziziphus</taxon>
    </lineage>
</organism>
<comment type="similarity">
    <text evidence="4">Belongs to the GST superfamily.</text>
</comment>
<reference evidence="7" key="1">
    <citation type="journal article" date="2021" name="Front. Plant Sci.">
        <title>Chromosome-Scale Genome Assembly for Chinese Sour Jujube and Insights Into Its Genome Evolution and Domestication Signature.</title>
        <authorList>
            <person name="Shen L.-Y."/>
            <person name="Luo H."/>
            <person name="Wang X.-L."/>
            <person name="Wang X.-M."/>
            <person name="Qiu X.-J."/>
            <person name="Liu H."/>
            <person name="Zhou S.-S."/>
            <person name="Jia K.-H."/>
            <person name="Nie S."/>
            <person name="Bao Y.-T."/>
            <person name="Zhang R.-G."/>
            <person name="Yun Q.-Z."/>
            <person name="Chai Y.-H."/>
            <person name="Lu J.-Y."/>
            <person name="Li Y."/>
            <person name="Zhao S.-W."/>
            <person name="Mao J.-F."/>
            <person name="Jia S.-G."/>
            <person name="Mao Y.-M."/>
        </authorList>
    </citation>
    <scope>NUCLEOTIDE SEQUENCE</scope>
    <source>
        <strain evidence="7">AT0</strain>
        <tissue evidence="7">Leaf</tissue>
    </source>
</reference>
<dbReference type="PROSITE" id="PS50404">
    <property type="entry name" value="GST_NTER"/>
    <property type="match status" value="1"/>
</dbReference>
<proteinExistence type="inferred from homology"/>
<dbReference type="InterPro" id="IPR036249">
    <property type="entry name" value="Thioredoxin-like_sf"/>
</dbReference>
<evidence type="ECO:0000256" key="2">
    <source>
        <dbReference type="ARBA" id="ARBA00022679"/>
    </source>
</evidence>
<dbReference type="GO" id="GO:0006749">
    <property type="term" value="P:glutathione metabolic process"/>
    <property type="evidence" value="ECO:0007669"/>
    <property type="project" value="InterPro"/>
</dbReference>
<name>A0A978UIA0_ZIZJJ</name>
<dbReference type="SFLD" id="SFLDG01152">
    <property type="entry name" value="Main.3:_Omega-_and_Tau-like"/>
    <property type="match status" value="1"/>
</dbReference>